<evidence type="ECO:0000313" key="2">
    <source>
        <dbReference type="Proteomes" id="UP000637643"/>
    </source>
</evidence>
<reference evidence="1" key="2">
    <citation type="submission" date="2020-09" db="EMBL/GenBank/DDBJ databases">
        <authorList>
            <person name="Sun Q."/>
            <person name="Zhou Y."/>
        </authorList>
    </citation>
    <scope>NUCLEOTIDE SEQUENCE</scope>
    <source>
        <strain evidence="1">CGMCC 1.16134</strain>
    </source>
</reference>
<proteinExistence type="predicted"/>
<evidence type="ECO:0008006" key="3">
    <source>
        <dbReference type="Google" id="ProtNLM"/>
    </source>
</evidence>
<dbReference type="Gene3D" id="3.10.580.10">
    <property type="entry name" value="CBS-domain"/>
    <property type="match status" value="1"/>
</dbReference>
<name>A0A917FJQ0_9BACL</name>
<accession>A0A917FJQ0</accession>
<reference evidence="1" key="1">
    <citation type="journal article" date="2014" name="Int. J. Syst. Evol. Microbiol.">
        <title>Complete genome sequence of Corynebacterium casei LMG S-19264T (=DSM 44701T), isolated from a smear-ripened cheese.</title>
        <authorList>
            <consortium name="US DOE Joint Genome Institute (JGI-PGF)"/>
            <person name="Walter F."/>
            <person name="Albersmeier A."/>
            <person name="Kalinowski J."/>
            <person name="Ruckert C."/>
        </authorList>
    </citation>
    <scope>NUCLEOTIDE SEQUENCE</scope>
    <source>
        <strain evidence="1">CGMCC 1.16134</strain>
    </source>
</reference>
<gene>
    <name evidence="1" type="ORF">GCM10010912_36480</name>
</gene>
<keyword evidence="2" id="KW-1185">Reference proteome</keyword>
<dbReference type="Proteomes" id="UP000637643">
    <property type="component" value="Unassembled WGS sequence"/>
</dbReference>
<dbReference type="SUPFAM" id="SSF54631">
    <property type="entry name" value="CBS-domain pair"/>
    <property type="match status" value="1"/>
</dbReference>
<dbReference type="AlphaFoldDB" id="A0A917FJQ0"/>
<dbReference type="InterPro" id="IPR046342">
    <property type="entry name" value="CBS_dom_sf"/>
</dbReference>
<evidence type="ECO:0000313" key="1">
    <source>
        <dbReference type="EMBL" id="GGF87943.1"/>
    </source>
</evidence>
<sequence>MTTALVNRLAGLMRTAPAVYASRTCRETLRVMFQHPESKCLVVCNAANEPLGLLMSEPFFLRATGRLGRDMFYTEPVTKQMNAQPLIVDLSAPLDSVLSAALNRPDSLRSDALILTRSGKYAGVVYPSDLLRCQQ</sequence>
<comment type="caution">
    <text evidence="1">The sequence shown here is derived from an EMBL/GenBank/DDBJ whole genome shotgun (WGS) entry which is preliminary data.</text>
</comment>
<dbReference type="EMBL" id="BMKR01000014">
    <property type="protein sequence ID" value="GGF87943.1"/>
    <property type="molecule type" value="Genomic_DNA"/>
</dbReference>
<dbReference type="RefSeq" id="WP_189027312.1">
    <property type="nucleotide sequence ID" value="NZ_BMKR01000014.1"/>
</dbReference>
<organism evidence="1 2">
    <name type="scientific">Paenibacillus albidus</name>
    <dbReference type="NCBI Taxonomy" id="2041023"/>
    <lineage>
        <taxon>Bacteria</taxon>
        <taxon>Bacillati</taxon>
        <taxon>Bacillota</taxon>
        <taxon>Bacilli</taxon>
        <taxon>Bacillales</taxon>
        <taxon>Paenibacillaceae</taxon>
        <taxon>Paenibacillus</taxon>
    </lineage>
</organism>
<protein>
    <recommendedName>
        <fullName evidence="3">CBS domain-containing protein</fullName>
    </recommendedName>
</protein>